<proteinExistence type="predicted"/>
<evidence type="ECO:0000313" key="2">
    <source>
        <dbReference type="EMBL" id="PWN30986.1"/>
    </source>
</evidence>
<dbReference type="RefSeq" id="XP_025365598.1">
    <property type="nucleotide sequence ID" value="XM_025505297.1"/>
</dbReference>
<keyword evidence="3" id="KW-1185">Reference proteome</keyword>
<feature type="compositionally biased region" description="Polar residues" evidence="1">
    <location>
        <begin position="267"/>
        <end position="277"/>
    </location>
</feature>
<feature type="region of interest" description="Disordered" evidence="1">
    <location>
        <begin position="251"/>
        <end position="291"/>
    </location>
</feature>
<dbReference type="GeneID" id="37027120"/>
<dbReference type="CDD" id="cd09917">
    <property type="entry name" value="F-box_SF"/>
    <property type="match status" value="1"/>
</dbReference>
<feature type="compositionally biased region" description="Polar residues" evidence="1">
    <location>
        <begin position="378"/>
        <end position="393"/>
    </location>
</feature>
<dbReference type="Gene3D" id="1.20.1280.50">
    <property type="match status" value="1"/>
</dbReference>
<feature type="region of interest" description="Disordered" evidence="1">
    <location>
        <begin position="311"/>
        <end position="352"/>
    </location>
</feature>
<dbReference type="AlphaFoldDB" id="A0A316V0B7"/>
<protein>
    <recommendedName>
        <fullName evidence="4">F-box domain-containing protein</fullName>
    </recommendedName>
</protein>
<feature type="region of interest" description="Disordered" evidence="1">
    <location>
        <begin position="378"/>
        <end position="401"/>
    </location>
</feature>
<dbReference type="Proteomes" id="UP000245884">
    <property type="component" value="Unassembled WGS sequence"/>
</dbReference>
<dbReference type="InterPro" id="IPR036047">
    <property type="entry name" value="F-box-like_dom_sf"/>
</dbReference>
<evidence type="ECO:0000313" key="3">
    <source>
        <dbReference type="Proteomes" id="UP000245884"/>
    </source>
</evidence>
<evidence type="ECO:0008006" key="4">
    <source>
        <dbReference type="Google" id="ProtNLM"/>
    </source>
</evidence>
<name>A0A316V0B7_9BASI</name>
<accession>A0A316V0B7</accession>
<feature type="compositionally biased region" description="Low complexity" evidence="1">
    <location>
        <begin position="510"/>
        <end position="521"/>
    </location>
</feature>
<feature type="compositionally biased region" description="Low complexity" evidence="1">
    <location>
        <begin position="320"/>
        <end position="337"/>
    </location>
</feature>
<evidence type="ECO:0000256" key="1">
    <source>
        <dbReference type="SAM" id="MobiDB-lite"/>
    </source>
</evidence>
<reference evidence="2 3" key="1">
    <citation type="journal article" date="2018" name="Mol. Biol. Evol.">
        <title>Broad Genomic Sampling Reveals a Smut Pathogenic Ancestry of the Fungal Clade Ustilaginomycotina.</title>
        <authorList>
            <person name="Kijpornyongpan T."/>
            <person name="Mondo S.J."/>
            <person name="Barry K."/>
            <person name="Sandor L."/>
            <person name="Lee J."/>
            <person name="Lipzen A."/>
            <person name="Pangilinan J."/>
            <person name="LaButti K."/>
            <person name="Hainaut M."/>
            <person name="Henrissat B."/>
            <person name="Grigoriev I.V."/>
            <person name="Spatafora J.W."/>
            <person name="Aime M.C."/>
        </authorList>
    </citation>
    <scope>NUCLEOTIDE SEQUENCE [LARGE SCALE GENOMIC DNA]</scope>
    <source>
        <strain evidence="2 3">MCA 5214</strain>
    </source>
</reference>
<sequence length="666" mass="70655">MPSSRARTRNKVSSRILKACHKIRDAIRSPLDKKRNTSSSPSRTRLAKMANFTAGAATAAVPSSSKLQGFPLLASLPMELQCHVLSCLSIRALSKGLARTNRYWHALIDAHIRRELLALVAGTSGLEGREPRTQLIFEAQRPIDTVVSKHSLFFSHFGVTNSMPGGVFSTIANFVFVPPAAQSSQDEKQQGSQPVSRASSRGPPAPPKSVEEVAMQRGVHPSLLGRLREEHHSSSVVARSRSASRSEGFTFVAAPLDHRDAQPVGGASSSRNSTLEPQANRGDFSSDASIPEAGIDDLFPVASAYDWGAPVSSQVGGGTSPSSMRSRSRARGSGTAPPEASRGKGPYQQPTYKMQLDPLDSFETWILSLTIRSKKQIGSTTRSRAGYPSSTPGSAPASYDSGYSQTLRFQKRVAEGLDRVYRDWFYAPSTAATEASSSTNLPGSSYQAALWQTSVTPEVLSTFGAINLAGPSRHPEQGIEQSSQWPSLRKLEVDNASCQAVIQPHPGPTSPESSSSSGSAHPALLSSYSHAYLGSSTAYSHLNSTHRMEMKFHVQSLEVHAGRLLSALLDLEGEVSEAVAEARGRAAGVGGSRYGLARAGEAIVASVSGGSSATAAGASGAADAAAAAQFMGLTDGAWAGRGALPYGRQQMARRTEYLIEDAEMQM</sequence>
<organism evidence="2 3">
    <name type="scientific">Jaminaea rosea</name>
    <dbReference type="NCBI Taxonomy" id="1569628"/>
    <lineage>
        <taxon>Eukaryota</taxon>
        <taxon>Fungi</taxon>
        <taxon>Dikarya</taxon>
        <taxon>Basidiomycota</taxon>
        <taxon>Ustilaginomycotina</taxon>
        <taxon>Exobasidiomycetes</taxon>
        <taxon>Microstromatales</taxon>
        <taxon>Microstromatales incertae sedis</taxon>
        <taxon>Jaminaea</taxon>
    </lineage>
</organism>
<dbReference type="OrthoDB" id="3364425at2759"/>
<feature type="region of interest" description="Disordered" evidence="1">
    <location>
        <begin position="501"/>
        <end position="521"/>
    </location>
</feature>
<gene>
    <name evidence="2" type="ORF">BDZ90DRAFT_229982</name>
</gene>
<dbReference type="SUPFAM" id="SSF81383">
    <property type="entry name" value="F-box domain"/>
    <property type="match status" value="1"/>
</dbReference>
<dbReference type="EMBL" id="KZ819662">
    <property type="protein sequence ID" value="PWN30986.1"/>
    <property type="molecule type" value="Genomic_DNA"/>
</dbReference>
<feature type="region of interest" description="Disordered" evidence="1">
    <location>
        <begin position="182"/>
        <end position="213"/>
    </location>
</feature>